<dbReference type="EMBL" id="OZ004260">
    <property type="protein sequence ID" value="CAK7921041.1"/>
    <property type="molecule type" value="Genomic_DNA"/>
</dbReference>
<evidence type="ECO:0000256" key="1">
    <source>
        <dbReference type="ARBA" id="ARBA00004477"/>
    </source>
</evidence>
<protein>
    <recommendedName>
        <fullName evidence="8">Dolichyl-diphosphooligosaccharide--protein glycosyltransferase subunit OST2</fullName>
        <shortName evidence="8">Oligosaccharyl transferase subunit OST2</shortName>
    </recommendedName>
</protein>
<evidence type="ECO:0000256" key="3">
    <source>
        <dbReference type="ARBA" id="ARBA00009386"/>
    </source>
</evidence>
<keyword evidence="6 8" id="KW-1133">Transmembrane helix</keyword>
<comment type="similarity">
    <text evidence="3 8">Belongs to the DAD/OST2 family.</text>
</comment>
<proteinExistence type="inferred from homology"/>
<evidence type="ECO:0000313" key="10">
    <source>
        <dbReference type="Proteomes" id="UP001497600"/>
    </source>
</evidence>
<dbReference type="PIRSF" id="PIRSF005588">
    <property type="entry name" value="DAD"/>
    <property type="match status" value="1"/>
</dbReference>
<accession>A0ABP0ENK7</accession>
<feature type="transmembrane region" description="Helical" evidence="8">
    <location>
        <begin position="44"/>
        <end position="65"/>
    </location>
</feature>
<reference evidence="9 10" key="1">
    <citation type="submission" date="2024-01" db="EMBL/GenBank/DDBJ databases">
        <authorList>
            <consortium name="Genoscope - CEA"/>
            <person name="William W."/>
        </authorList>
    </citation>
    <scope>NUCLEOTIDE SEQUENCE [LARGE SCALE GENOMIC DNA]</scope>
    <source>
        <strain evidence="9 10">29B2s-10</strain>
    </source>
</reference>
<gene>
    <name evidence="9" type="primary">OST2</name>
    <name evidence="9" type="ORF">CAAN4_H09472</name>
</gene>
<feature type="transmembrane region" description="Helical" evidence="8">
    <location>
        <begin position="71"/>
        <end position="91"/>
    </location>
</feature>
<sequence>MVKKTTTTGTGVQKKIGQPIHDLVGAISTTYDSYFENLTPRLKLIDIFLTFLVLLGVLQFVYVILIGNFPFNAFLGGFISCVGQFVLTVSLRLQYINSLQAQPLKESKVAELNEVVDVDVDVHADLDDVSTSSNVFEQVSPERAFGDYIFASMILHFTVFHFIN</sequence>
<comment type="subcellular location">
    <subcellularLocation>
        <location evidence="1 8">Endoplasmic reticulum membrane</location>
        <topology evidence="1 8">Multi-pass membrane protein</topology>
    </subcellularLocation>
</comment>
<keyword evidence="5 8" id="KW-0256">Endoplasmic reticulum</keyword>
<dbReference type="InterPro" id="IPR003038">
    <property type="entry name" value="DAD/Ost2"/>
</dbReference>
<name>A0ABP0ENK7_9ASCO</name>
<dbReference type="Pfam" id="PF02109">
    <property type="entry name" value="DAD"/>
    <property type="match status" value="1"/>
</dbReference>
<evidence type="ECO:0000256" key="2">
    <source>
        <dbReference type="ARBA" id="ARBA00004922"/>
    </source>
</evidence>
<evidence type="ECO:0000256" key="7">
    <source>
        <dbReference type="ARBA" id="ARBA00023136"/>
    </source>
</evidence>
<comment type="caution">
    <text evidence="8">Lacks conserved residue(s) required for the propagation of feature annotation.</text>
</comment>
<dbReference type="Proteomes" id="UP001497600">
    <property type="component" value="Chromosome H"/>
</dbReference>
<dbReference type="PANTHER" id="PTHR10705">
    <property type="entry name" value="DOLICHYL-DIPHOSPHOOLIGOSACCHARIDE--PROTEIN GLYCOSYLTRANSFERASE SUBUNIT DAD1"/>
    <property type="match status" value="1"/>
</dbReference>
<comment type="function">
    <text evidence="8">Subunit of the oligosaccharyl transferase (OST) complex that catalyzes the initial transfer of a defined glycan (Glc(3)Man(9)GlcNAc(2) in eukaryotes) from the lipid carrier dolichol-pyrophosphate to an asparagine residue within an Asn-X-Ser/Thr consensus motif in nascent polypeptide chains, the first step in protein N-glycosylation. N-glycosylation occurs cotranslationally and the complex associates with the Sec61 complex at the channel-forming translocon complex that mediates protein translocation across the endoplasmic reticulum (ER). All subunits are required for a maximal enzyme activity.</text>
</comment>
<comment type="pathway">
    <text evidence="2 8">Protein modification; protein glycosylation.</text>
</comment>
<evidence type="ECO:0000256" key="5">
    <source>
        <dbReference type="ARBA" id="ARBA00022824"/>
    </source>
</evidence>
<evidence type="ECO:0000256" key="6">
    <source>
        <dbReference type="ARBA" id="ARBA00022989"/>
    </source>
</evidence>
<keyword evidence="4 8" id="KW-0812">Transmembrane</keyword>
<dbReference type="PANTHER" id="PTHR10705:SF0">
    <property type="entry name" value="DOLICHYL-DIPHOSPHOOLIGOSACCHARIDE--PROTEIN GLYCOSYLTRANSFERASE SUBUNIT DAD1"/>
    <property type="match status" value="1"/>
</dbReference>
<evidence type="ECO:0000256" key="8">
    <source>
        <dbReference type="RuleBase" id="RU361136"/>
    </source>
</evidence>
<comment type="subunit">
    <text evidence="8">Component of the oligosaccharyltransferase (OST) complex.</text>
</comment>
<keyword evidence="10" id="KW-1185">Reference proteome</keyword>
<evidence type="ECO:0000313" key="9">
    <source>
        <dbReference type="EMBL" id="CAK7921041.1"/>
    </source>
</evidence>
<organism evidence="9 10">
    <name type="scientific">[Candida] anglica</name>
    <dbReference type="NCBI Taxonomy" id="148631"/>
    <lineage>
        <taxon>Eukaryota</taxon>
        <taxon>Fungi</taxon>
        <taxon>Dikarya</taxon>
        <taxon>Ascomycota</taxon>
        <taxon>Saccharomycotina</taxon>
        <taxon>Pichiomycetes</taxon>
        <taxon>Debaryomycetaceae</taxon>
        <taxon>Kurtzmaniella</taxon>
    </lineage>
</organism>
<keyword evidence="7 8" id="KW-0472">Membrane</keyword>
<evidence type="ECO:0000256" key="4">
    <source>
        <dbReference type="ARBA" id="ARBA00022692"/>
    </source>
</evidence>